<reference evidence="2 3" key="1">
    <citation type="journal article" date="2012" name="Gene">
        <title>Sequence of Leptospira santarosai serovar Shermani genome and prediction of virulence-associated genes.</title>
        <authorList>
            <person name="Chou L.F."/>
            <person name="Chen Y.T."/>
            <person name="Lu C.W."/>
            <person name="Ko Y.C."/>
            <person name="Tang C.Y."/>
            <person name="Pan M.J."/>
            <person name="Tian Y.C."/>
            <person name="Chiu C.H."/>
            <person name="Hung C.C."/>
            <person name="Yang C.W."/>
        </authorList>
    </citation>
    <scope>NUCLEOTIDE SEQUENCE [LARGE SCALE GENOMIC DNA]</scope>
    <source>
        <strain evidence="2">LT 821</strain>
    </source>
</reference>
<dbReference type="KEGG" id="lst:LSS_23240"/>
<dbReference type="EMBL" id="CP006695">
    <property type="protein sequence ID" value="AIT11117.1"/>
    <property type="molecule type" value="Genomic_DNA"/>
</dbReference>
<gene>
    <name evidence="2" type="ORF">LSS_23240</name>
</gene>
<name>A0A097ET25_9LEPT</name>
<evidence type="ECO:0000313" key="3">
    <source>
        <dbReference type="Proteomes" id="UP000035800"/>
    </source>
</evidence>
<sequence>MFGYIFYEALIQYPKVLTSTEIPRRLKISYKAAALLKRRFQLLCSDLLPIYKDLTFRVLEEQFKEFRLDPISDDSLTRRMAQKPYVCADSAVLYSASQRANKGRARYKNSGLTASIYLSEKLGGKQVGTLFHSIAIKDGPAFFTSISNTKADTIGPLLVEQLPYSTPLFTDEGYPWLFGVFKNHRSVNHNAKSKDARYKLAKNRWCRDGIHNQVAEGNHRLVKAAFSAYGYIRPEFSQLYLDEFSFLKNTTTQRVTLSYVSCVKPFRNLLHKTILS</sequence>
<evidence type="ECO:0000313" key="2">
    <source>
        <dbReference type="EMBL" id="AIT11117.1"/>
    </source>
</evidence>
<feature type="domain" description="ISXO2-like transposase" evidence="1">
    <location>
        <begin position="99"/>
        <end position="249"/>
    </location>
</feature>
<evidence type="ECO:0000259" key="1">
    <source>
        <dbReference type="SMART" id="SM01126"/>
    </source>
</evidence>
<dbReference type="Proteomes" id="UP000035800">
    <property type="component" value="Chromosome II"/>
</dbReference>
<dbReference type="SMART" id="SM01126">
    <property type="entry name" value="DDE_Tnp_IS1595"/>
    <property type="match status" value="1"/>
</dbReference>
<reference evidence="2 3" key="2">
    <citation type="journal article" date="2014" name="Emerg. Microbes Infect.">
        <title>Potential impact on kidney infection: a whole-genome analysis of Leptospira santarosai serovar Shermani.</title>
        <authorList>
            <person name="Chou L.F."/>
            <person name="Chen T.W."/>
            <person name="Ko Y.C."/>
            <person name="Pan M.J."/>
            <person name="Tian Y.C."/>
            <person name="Chiu C.H."/>
            <person name="Tang P."/>
            <person name="Hung C.C."/>
            <person name="Yang C.W."/>
        </authorList>
    </citation>
    <scope>NUCLEOTIDE SEQUENCE</scope>
    <source>
        <strain evidence="2 3">LT 821</strain>
    </source>
</reference>
<accession>A0A097ET25</accession>
<protein>
    <recommendedName>
        <fullName evidence="1">ISXO2-like transposase domain-containing protein</fullName>
    </recommendedName>
</protein>
<proteinExistence type="predicted"/>
<organism evidence="2 3">
    <name type="scientific">Leptospira santarosai serovar Shermani str. LT 821</name>
    <dbReference type="NCBI Taxonomy" id="758847"/>
    <lineage>
        <taxon>Bacteria</taxon>
        <taxon>Pseudomonadati</taxon>
        <taxon>Spirochaetota</taxon>
        <taxon>Spirochaetia</taxon>
        <taxon>Leptospirales</taxon>
        <taxon>Leptospiraceae</taxon>
        <taxon>Leptospira</taxon>
    </lineage>
</organism>
<dbReference type="InterPro" id="IPR024445">
    <property type="entry name" value="Tnp_ISXO2-like"/>
</dbReference>
<dbReference type="AlphaFoldDB" id="A0A097ET25"/>